<feature type="transmembrane region" description="Helical" evidence="1">
    <location>
        <begin position="255"/>
        <end position="272"/>
    </location>
</feature>
<dbReference type="RefSeq" id="WP_034458897.1">
    <property type="nucleotide sequence ID" value="NZ_CADEAH010000003.1"/>
</dbReference>
<comment type="caution">
    <text evidence="2">The sequence shown here is derived from an EMBL/GenBank/DDBJ whole genome shotgun (WGS) entry which is preliminary data.</text>
</comment>
<organism evidence="2 3">
    <name type="scientific">Bartonella koehlerae C-29</name>
    <dbReference type="NCBI Taxonomy" id="1134510"/>
    <lineage>
        <taxon>Bacteria</taxon>
        <taxon>Pseudomonadati</taxon>
        <taxon>Pseudomonadota</taxon>
        <taxon>Alphaproteobacteria</taxon>
        <taxon>Hyphomicrobiales</taxon>
        <taxon>Bartonellaceae</taxon>
        <taxon>Bartonella</taxon>
    </lineage>
</organism>
<feature type="transmembrane region" description="Helical" evidence="1">
    <location>
        <begin position="61"/>
        <end position="79"/>
    </location>
</feature>
<dbReference type="eggNOG" id="ENOG5032UJ8">
    <property type="taxonomic scope" value="Bacteria"/>
</dbReference>
<name>A0A067W9B4_9HYPH</name>
<feature type="transmembrane region" description="Helical" evidence="1">
    <location>
        <begin position="284"/>
        <end position="315"/>
    </location>
</feature>
<keyword evidence="1" id="KW-0812">Transmembrane</keyword>
<feature type="transmembrane region" description="Helical" evidence="1">
    <location>
        <begin position="85"/>
        <end position="101"/>
    </location>
</feature>
<dbReference type="Proteomes" id="UP000027015">
    <property type="component" value="Unassembled WGS sequence"/>
</dbReference>
<gene>
    <name evidence="2" type="ORF">O9A_00746</name>
</gene>
<protein>
    <recommendedName>
        <fullName evidence="4">DUF2232 domain-containing protein</fullName>
    </recommendedName>
</protein>
<feature type="transmembrane region" description="Helical" evidence="1">
    <location>
        <begin position="36"/>
        <end position="54"/>
    </location>
</feature>
<sequence>MKNFRTYEIVTGILAGLFVVVIGIAIISFINIAPYFSFFLGCFLSLPIFIVAFGRGTLASLVALVSATVVLVIVTNIYIAFGFMLLFFLPAVYASWLLGLAQPAQKENSLIWYPLSSVIFHLTNFIALISSFIGIYVETHPSTSLIAKKITANITHAMQQSQSLKETDIVAFSELLMTHTATLTAIVLTVYSLIFLIGNLYFSMITAQHMKWLKRPRDDWSKTLRLPILGIVIFIGVCIASMIELGFTLNLSARVFSTAYTVVISINGLAYLHNITKGINGRIIILSLVYIAILTVVFAPPISFMMLLMGIWAAIQHNFQSRNKLH</sequence>
<evidence type="ECO:0000313" key="3">
    <source>
        <dbReference type="Proteomes" id="UP000027015"/>
    </source>
</evidence>
<evidence type="ECO:0000256" key="1">
    <source>
        <dbReference type="SAM" id="Phobius"/>
    </source>
</evidence>
<feature type="transmembrane region" description="Helical" evidence="1">
    <location>
        <begin position="7"/>
        <end position="30"/>
    </location>
</feature>
<reference evidence="2 3" key="1">
    <citation type="submission" date="2012-04" db="EMBL/GenBank/DDBJ databases">
        <title>The Genome Sequence of Bartonella koehlerae C-29.</title>
        <authorList>
            <consortium name="The Broad Institute Genome Sequencing Platform"/>
            <consortium name="The Broad Institute Genome Sequencing Center for Infectious Disease"/>
            <person name="Feldgarden M."/>
            <person name="Kirby J."/>
            <person name="Kosoy M."/>
            <person name="Birtles R."/>
            <person name="Probert W.S."/>
            <person name="Chiaraviglio L."/>
            <person name="Walker B."/>
            <person name="Young S.K."/>
            <person name="Zeng Q."/>
            <person name="Gargeya S."/>
            <person name="Fitzgerald M."/>
            <person name="Haas B."/>
            <person name="Abouelleil A."/>
            <person name="Alvarado L."/>
            <person name="Arachchi H.M."/>
            <person name="Berlin A.M."/>
            <person name="Chapman S.B."/>
            <person name="Goldberg J."/>
            <person name="Griggs A."/>
            <person name="Gujja S."/>
            <person name="Hansen M."/>
            <person name="Howarth C."/>
            <person name="Imamovic A."/>
            <person name="Larimer J."/>
            <person name="McCowen C."/>
            <person name="Montmayeur A."/>
            <person name="Murphy C."/>
            <person name="Neiman D."/>
            <person name="Pearson M."/>
            <person name="Priest M."/>
            <person name="Roberts A."/>
            <person name="Saif S."/>
            <person name="Shea T."/>
            <person name="Sisk P."/>
            <person name="Sykes S."/>
            <person name="Wortman J."/>
            <person name="Nusbaum C."/>
            <person name="Birren B."/>
        </authorList>
    </citation>
    <scope>NUCLEOTIDE SEQUENCE [LARGE SCALE GENOMIC DNA]</scope>
    <source>
        <strain evidence="2 3">C-29</strain>
    </source>
</reference>
<dbReference type="STRING" id="1134510.O9A_00746"/>
<keyword evidence="1" id="KW-1133">Transmembrane helix</keyword>
<proteinExistence type="predicted"/>
<keyword evidence="3" id="KW-1185">Reference proteome</keyword>
<dbReference type="OrthoDB" id="8454704at2"/>
<evidence type="ECO:0000313" key="2">
    <source>
        <dbReference type="EMBL" id="KEC55466.1"/>
    </source>
</evidence>
<feature type="transmembrane region" description="Helical" evidence="1">
    <location>
        <begin position="181"/>
        <end position="202"/>
    </location>
</feature>
<dbReference type="HOGENOM" id="CLU_073303_0_0_5"/>
<feature type="transmembrane region" description="Helical" evidence="1">
    <location>
        <begin position="113"/>
        <end position="137"/>
    </location>
</feature>
<dbReference type="PATRIC" id="fig|1134510.3.peg.864"/>
<keyword evidence="1" id="KW-0472">Membrane</keyword>
<accession>A0A067W9B4</accession>
<evidence type="ECO:0008006" key="4">
    <source>
        <dbReference type="Google" id="ProtNLM"/>
    </source>
</evidence>
<feature type="transmembrane region" description="Helical" evidence="1">
    <location>
        <begin position="223"/>
        <end position="243"/>
    </location>
</feature>
<dbReference type="EMBL" id="AHPL01000007">
    <property type="protein sequence ID" value="KEC55466.1"/>
    <property type="molecule type" value="Genomic_DNA"/>
</dbReference>
<dbReference type="AlphaFoldDB" id="A0A067W9B4"/>